<accession>A0AAX4HS23</accession>
<evidence type="ECO:0000313" key="3">
    <source>
        <dbReference type="Proteomes" id="UP001324634"/>
    </source>
</evidence>
<feature type="compositionally biased region" description="Basic and acidic residues" evidence="1">
    <location>
        <begin position="32"/>
        <end position="42"/>
    </location>
</feature>
<evidence type="ECO:0008006" key="4">
    <source>
        <dbReference type="Google" id="ProtNLM"/>
    </source>
</evidence>
<reference evidence="2 3" key="1">
    <citation type="submission" date="2023-11" db="EMBL/GenBank/DDBJ databases">
        <title>Peredibacter starrii A3.12.</title>
        <authorList>
            <person name="Mitchell R.J."/>
        </authorList>
    </citation>
    <scope>NUCLEOTIDE SEQUENCE [LARGE SCALE GENOMIC DNA]</scope>
    <source>
        <strain evidence="2 3">A3.12</strain>
    </source>
</reference>
<sequence length="189" mass="21371">MKQLRFALIFIVVTACTGNHGSKKPNQTVSTTEERHVERSTSGEENIPNVEPETPVIIIADPEPLPETEVVTPITIADPERFPEEEIPLYDFSLLTDKGIHIEGKSILSELNYPAAIYCSNTKYLNKEKIKELKSFMISLKDEFTTCMDDVPVKTSVLIDLIKKSIKELEAKSHSRFCPQIYLAIEMDE</sequence>
<protein>
    <recommendedName>
        <fullName evidence="4">Lipoprotein</fullName>
    </recommendedName>
</protein>
<dbReference type="PROSITE" id="PS51257">
    <property type="entry name" value="PROKAR_LIPOPROTEIN"/>
    <property type="match status" value="1"/>
</dbReference>
<organism evidence="2 3">
    <name type="scientific">Peredibacter starrii</name>
    <dbReference type="NCBI Taxonomy" id="28202"/>
    <lineage>
        <taxon>Bacteria</taxon>
        <taxon>Pseudomonadati</taxon>
        <taxon>Bdellovibrionota</taxon>
        <taxon>Bacteriovoracia</taxon>
        <taxon>Bacteriovoracales</taxon>
        <taxon>Bacteriovoracaceae</taxon>
        <taxon>Peredibacter</taxon>
    </lineage>
</organism>
<name>A0AAX4HS23_9BACT</name>
<dbReference type="EMBL" id="CP139487">
    <property type="protein sequence ID" value="WPU65709.1"/>
    <property type="molecule type" value="Genomic_DNA"/>
</dbReference>
<evidence type="ECO:0000256" key="1">
    <source>
        <dbReference type="SAM" id="MobiDB-lite"/>
    </source>
</evidence>
<keyword evidence="3" id="KW-1185">Reference proteome</keyword>
<dbReference type="KEGG" id="psti:SOO65_03020"/>
<gene>
    <name evidence="2" type="ORF">SOO65_03020</name>
</gene>
<evidence type="ECO:0000313" key="2">
    <source>
        <dbReference type="EMBL" id="WPU65709.1"/>
    </source>
</evidence>
<proteinExistence type="predicted"/>
<dbReference type="Proteomes" id="UP001324634">
    <property type="component" value="Chromosome"/>
</dbReference>
<feature type="compositionally biased region" description="Polar residues" evidence="1">
    <location>
        <begin position="21"/>
        <end position="31"/>
    </location>
</feature>
<dbReference type="AlphaFoldDB" id="A0AAX4HS23"/>
<dbReference type="RefSeq" id="WP_321396716.1">
    <property type="nucleotide sequence ID" value="NZ_CP139487.1"/>
</dbReference>
<feature type="region of interest" description="Disordered" evidence="1">
    <location>
        <begin position="21"/>
        <end position="52"/>
    </location>
</feature>